<dbReference type="EMBL" id="FMVJ01000005">
    <property type="protein sequence ID" value="SCY68473.1"/>
    <property type="molecule type" value="Genomic_DNA"/>
</dbReference>
<sequence length="82" mass="8901">MQPCGCSSGRGQRLVQTWMAVSGLIPGQHDGEVRVNGQWVPDSRTGYRVVSRAKSFFPYSEIGLGSNALPSMSLLALCPKYI</sequence>
<proteinExistence type="predicted"/>
<name>A0A1G5HXG5_9HYPH</name>
<reference evidence="1 2" key="1">
    <citation type="submission" date="2016-10" db="EMBL/GenBank/DDBJ databases">
        <authorList>
            <person name="de Groot N.N."/>
        </authorList>
    </citation>
    <scope>NUCLEOTIDE SEQUENCE [LARGE SCALE GENOMIC DNA]</scope>
    <source>
        <strain evidence="1 2">CGMCC 1.7666</strain>
    </source>
</reference>
<organism evidence="1 2">
    <name type="scientific">Microvirga guangxiensis</name>
    <dbReference type="NCBI Taxonomy" id="549386"/>
    <lineage>
        <taxon>Bacteria</taxon>
        <taxon>Pseudomonadati</taxon>
        <taxon>Pseudomonadota</taxon>
        <taxon>Alphaproteobacteria</taxon>
        <taxon>Hyphomicrobiales</taxon>
        <taxon>Methylobacteriaceae</taxon>
        <taxon>Microvirga</taxon>
    </lineage>
</organism>
<keyword evidence="2" id="KW-1185">Reference proteome</keyword>
<dbReference type="AlphaFoldDB" id="A0A1G5HXG5"/>
<accession>A0A1G5HXG5</accession>
<protein>
    <submittedName>
        <fullName evidence="1">Uncharacterized protein</fullName>
    </submittedName>
</protein>
<dbReference type="Proteomes" id="UP000199569">
    <property type="component" value="Unassembled WGS sequence"/>
</dbReference>
<evidence type="ECO:0000313" key="2">
    <source>
        <dbReference type="Proteomes" id="UP000199569"/>
    </source>
</evidence>
<evidence type="ECO:0000313" key="1">
    <source>
        <dbReference type="EMBL" id="SCY68473.1"/>
    </source>
</evidence>
<gene>
    <name evidence="1" type="ORF">SAMN02927923_01957</name>
</gene>
<dbReference type="STRING" id="549386.SAMN02927923_01957"/>